<dbReference type="SUPFAM" id="SSF46894">
    <property type="entry name" value="C-terminal effector domain of the bipartite response regulators"/>
    <property type="match status" value="1"/>
</dbReference>
<feature type="transmembrane region" description="Helical" evidence="1">
    <location>
        <begin position="21"/>
        <end position="44"/>
    </location>
</feature>
<keyword evidence="1" id="KW-1133">Transmembrane helix</keyword>
<dbReference type="Gene3D" id="1.10.10.10">
    <property type="entry name" value="Winged helix-like DNA-binding domain superfamily/Winged helix DNA-binding domain"/>
    <property type="match status" value="1"/>
</dbReference>
<evidence type="ECO:0000313" key="2">
    <source>
        <dbReference type="EMBL" id="THV62771.1"/>
    </source>
</evidence>
<evidence type="ECO:0000313" key="3">
    <source>
        <dbReference type="Proteomes" id="UP000306038"/>
    </source>
</evidence>
<sequence>MLNGSLSYANMDKEVEDEKNFLFNIYTFVLIIIFISNCILNYFFLKDYTYVIVFLILIFIMFLTLFLPNSIRFNKILVFLTFYILGLLTFYCDIIAGKDAMNYLSYISLTTAMSFFFNYRKDKIAIITLIVSFIVFFLINYYTNYSLLPNLHQNLSFTEQHYIRFYKTLEVVFCTLVAVYFIHRKEKIIIRYIVETEGLNKRLKENKQILSRDLYDMAVNNNPLFISSFSSSFPNFFNSILKINPQIIAPELEICALIKLGLRTKEIAQVTKSTVRSVENKKYRIRKKLNIPSDVDTNLFIINTFNIDD</sequence>
<feature type="transmembrane region" description="Helical" evidence="1">
    <location>
        <begin position="163"/>
        <end position="182"/>
    </location>
</feature>
<accession>A0ABY2RB58</accession>
<dbReference type="InterPro" id="IPR016032">
    <property type="entry name" value="Sig_transdc_resp-reg_C-effctor"/>
</dbReference>
<feature type="transmembrane region" description="Helical" evidence="1">
    <location>
        <begin position="124"/>
        <end position="143"/>
    </location>
</feature>
<name>A0ABY2RB58_9FLAO</name>
<evidence type="ECO:0008006" key="4">
    <source>
        <dbReference type="Google" id="ProtNLM"/>
    </source>
</evidence>
<evidence type="ECO:0000256" key="1">
    <source>
        <dbReference type="SAM" id="Phobius"/>
    </source>
</evidence>
<feature type="transmembrane region" description="Helical" evidence="1">
    <location>
        <begin position="50"/>
        <end position="69"/>
    </location>
</feature>
<gene>
    <name evidence="2" type="ORF">EK417_02635</name>
</gene>
<comment type="caution">
    <text evidence="2">The sequence shown here is derived from an EMBL/GenBank/DDBJ whole genome shotgun (WGS) entry which is preliminary data.</text>
</comment>
<keyword evidence="1" id="KW-0472">Membrane</keyword>
<dbReference type="EMBL" id="SDLV01000004">
    <property type="protein sequence ID" value="THV62771.1"/>
    <property type="molecule type" value="Genomic_DNA"/>
</dbReference>
<feature type="transmembrane region" description="Helical" evidence="1">
    <location>
        <begin position="76"/>
        <end position="97"/>
    </location>
</feature>
<protein>
    <recommendedName>
        <fullName evidence="4">HTH luxR-type domain-containing protein</fullName>
    </recommendedName>
</protein>
<proteinExistence type="predicted"/>
<dbReference type="Proteomes" id="UP000306038">
    <property type="component" value="Unassembled WGS sequence"/>
</dbReference>
<reference evidence="2 3" key="1">
    <citation type="submission" date="2019-01" db="EMBL/GenBank/DDBJ databases">
        <authorList>
            <person name="B I."/>
            <person name="Ch S."/>
            <person name="Ch V.R."/>
        </authorList>
    </citation>
    <scope>NUCLEOTIDE SEQUENCE [LARGE SCALE GENOMIC DNA]</scope>
    <source>
        <strain evidence="2 3">JC507</strain>
    </source>
</reference>
<feature type="transmembrane region" description="Helical" evidence="1">
    <location>
        <begin position="103"/>
        <end position="119"/>
    </location>
</feature>
<organism evidence="2 3">
    <name type="scientific">Chryseobacterium candidae</name>
    <dbReference type="NCBI Taxonomy" id="1978493"/>
    <lineage>
        <taxon>Bacteria</taxon>
        <taxon>Pseudomonadati</taxon>
        <taxon>Bacteroidota</taxon>
        <taxon>Flavobacteriia</taxon>
        <taxon>Flavobacteriales</taxon>
        <taxon>Weeksellaceae</taxon>
        <taxon>Chryseobacterium group</taxon>
        <taxon>Chryseobacterium</taxon>
    </lineage>
</organism>
<keyword evidence="3" id="KW-1185">Reference proteome</keyword>
<dbReference type="InterPro" id="IPR036388">
    <property type="entry name" value="WH-like_DNA-bd_sf"/>
</dbReference>
<keyword evidence="1" id="KW-0812">Transmembrane</keyword>